<reference evidence="3 4" key="2">
    <citation type="submission" date="2024-05" db="EMBL/GenBank/DDBJ databases">
        <authorList>
            <person name="Chen Y."/>
            <person name="Shah S."/>
            <person name="Dougan E. K."/>
            <person name="Thang M."/>
            <person name="Chan C."/>
        </authorList>
    </citation>
    <scope>NUCLEOTIDE SEQUENCE [LARGE SCALE GENOMIC DNA]</scope>
</reference>
<evidence type="ECO:0000313" key="4">
    <source>
        <dbReference type="Proteomes" id="UP001152797"/>
    </source>
</evidence>
<reference evidence="2" key="1">
    <citation type="submission" date="2022-10" db="EMBL/GenBank/DDBJ databases">
        <authorList>
            <person name="Chen Y."/>
            <person name="Dougan E. K."/>
            <person name="Chan C."/>
            <person name="Rhodes N."/>
            <person name="Thang M."/>
        </authorList>
    </citation>
    <scope>NUCLEOTIDE SEQUENCE</scope>
</reference>
<evidence type="ECO:0000256" key="1">
    <source>
        <dbReference type="SAM" id="Phobius"/>
    </source>
</evidence>
<name>A0A9P1CDX9_9DINO</name>
<dbReference type="EMBL" id="CAMXCT030001361">
    <property type="protein sequence ID" value="CAL4776679.1"/>
    <property type="molecule type" value="Genomic_DNA"/>
</dbReference>
<gene>
    <name evidence="2" type="ORF">C1SCF055_LOCUS16448</name>
</gene>
<evidence type="ECO:0000313" key="2">
    <source>
        <dbReference type="EMBL" id="CAI3989367.1"/>
    </source>
</evidence>
<dbReference type="Proteomes" id="UP001152797">
    <property type="component" value="Unassembled WGS sequence"/>
</dbReference>
<keyword evidence="1" id="KW-1133">Transmembrane helix</keyword>
<dbReference type="EMBL" id="CAMXCT010001361">
    <property type="protein sequence ID" value="CAI3989367.1"/>
    <property type="molecule type" value="Genomic_DNA"/>
</dbReference>
<protein>
    <submittedName>
        <fullName evidence="3">Polyvinylalcohol dehydrogenase</fullName>
    </submittedName>
</protein>
<evidence type="ECO:0000313" key="3">
    <source>
        <dbReference type="EMBL" id="CAL4776679.1"/>
    </source>
</evidence>
<dbReference type="AlphaFoldDB" id="A0A9P1CDX9"/>
<feature type="non-terminal residue" evidence="2">
    <location>
        <position position="1"/>
    </location>
</feature>
<comment type="caution">
    <text evidence="2">The sequence shown here is derived from an EMBL/GenBank/DDBJ whole genome shotgun (WGS) entry which is preliminary data.</text>
</comment>
<keyword evidence="4" id="KW-1185">Reference proteome</keyword>
<feature type="transmembrane region" description="Helical" evidence="1">
    <location>
        <begin position="15"/>
        <end position="38"/>
    </location>
</feature>
<organism evidence="2">
    <name type="scientific">Cladocopium goreaui</name>
    <dbReference type="NCBI Taxonomy" id="2562237"/>
    <lineage>
        <taxon>Eukaryota</taxon>
        <taxon>Sar</taxon>
        <taxon>Alveolata</taxon>
        <taxon>Dinophyceae</taxon>
        <taxon>Suessiales</taxon>
        <taxon>Symbiodiniaceae</taxon>
        <taxon>Cladocopium</taxon>
    </lineage>
</organism>
<keyword evidence="1" id="KW-0812">Transmembrane</keyword>
<keyword evidence="1" id="KW-0472">Membrane</keyword>
<proteinExistence type="predicted"/>
<accession>A0A9P1CDX9</accession>
<dbReference type="EMBL" id="CAMXCT020001361">
    <property type="protein sequence ID" value="CAL1142742.1"/>
    <property type="molecule type" value="Genomic_DNA"/>
</dbReference>
<sequence length="121" mass="13471">MAQATQLPFGPSRTLLGLLGMAFVGAMLAALITVVAAMEDCHDETCHSPQFLQLQQQVRARAQEVTHPWPHARGRMPQQYGTTPETWTSHKLSWSFSDPDGQFHNMFSGGAVIDEDENLYQ</sequence>